<accession>A0A0D5ZJ36</accession>
<evidence type="ECO:0000313" key="3">
    <source>
        <dbReference type="Proteomes" id="UP000032722"/>
    </source>
</evidence>
<evidence type="ECO:0000313" key="2">
    <source>
        <dbReference type="EMBL" id="AKA49742.1"/>
    </source>
</evidence>
<dbReference type="EMBL" id="CP011021">
    <property type="protein sequence ID" value="AKA49742.1"/>
    <property type="molecule type" value="Genomic_DNA"/>
</dbReference>
<dbReference type="KEGG" id="mgb:VO56_00385"/>
<reference evidence="2 3" key="1">
    <citation type="journal article" date="2015" name="Genome Announc.">
        <title>Complete Genome Sequence of Mycoplasma meleagridis, a Possible Emerging Pathogen in Chickens.</title>
        <authorList>
            <person name="Abolnik C."/>
        </authorList>
    </citation>
    <scope>NUCLEOTIDE SEQUENCE [LARGE SCALE GENOMIC DNA]</scope>
    <source>
        <strain evidence="2 3">B2096 8B</strain>
    </source>
</reference>
<organism evidence="3">
    <name type="scientific">Mycoplasmopsis gallinacea</name>
    <dbReference type="NCBI Taxonomy" id="29556"/>
    <lineage>
        <taxon>Bacteria</taxon>
        <taxon>Bacillati</taxon>
        <taxon>Mycoplasmatota</taxon>
        <taxon>Mycoplasmoidales</taxon>
        <taxon>Metamycoplasmataceae</taxon>
        <taxon>Mycoplasmopsis</taxon>
    </lineage>
</organism>
<gene>
    <name evidence="2" type="ORF">VO56_00385</name>
</gene>
<sequence>MKKKLNYKILIFIAILIIAFLIICFIPKWINTSNFKQKDTSHYRYIISGAVLNKGVLYFDKPQSYQELFFKAGITENSNIDNFDIKKFAPQNTEIYVPFRNYKLRWSDIKSIADLQIADISKKYATMIFNYRLKHEVVSSWNEILQIPGIGLRTIEKLKSFLILE</sequence>
<dbReference type="AlphaFoldDB" id="A0A0D5ZJ36"/>
<dbReference type="SUPFAM" id="SSF47781">
    <property type="entry name" value="RuvA domain 2-like"/>
    <property type="match status" value="1"/>
</dbReference>
<dbReference type="PATRIC" id="fig|29556.3.peg.78"/>
<dbReference type="Proteomes" id="UP000032722">
    <property type="component" value="Chromosome"/>
</dbReference>
<dbReference type="NCBIfam" id="NF045978">
    <property type="entry name" value="ComEA_MAG0490"/>
    <property type="match status" value="1"/>
</dbReference>
<evidence type="ECO:0000256" key="1">
    <source>
        <dbReference type="SAM" id="Phobius"/>
    </source>
</evidence>
<name>A0A0D5ZJ36_9BACT</name>
<dbReference type="HOGENOM" id="CLU_136156_0_0_14"/>
<proteinExistence type="predicted"/>
<feature type="transmembrane region" description="Helical" evidence="1">
    <location>
        <begin position="9"/>
        <end position="30"/>
    </location>
</feature>
<dbReference type="InterPro" id="IPR010994">
    <property type="entry name" value="RuvA_2-like"/>
</dbReference>
<keyword evidence="1" id="KW-0472">Membrane</keyword>
<keyword evidence="1" id="KW-1133">Transmembrane helix</keyword>
<keyword evidence="1" id="KW-0812">Transmembrane</keyword>
<protein>
    <submittedName>
        <fullName evidence="2">Uncharacterized protein</fullName>
    </submittedName>
</protein>